<dbReference type="Pfam" id="PF00078">
    <property type="entry name" value="RVT_1"/>
    <property type="match status" value="1"/>
</dbReference>
<dbReference type="GO" id="GO:0015074">
    <property type="term" value="P:DNA integration"/>
    <property type="evidence" value="ECO:0007669"/>
    <property type="project" value="InterPro"/>
</dbReference>
<evidence type="ECO:0000256" key="2">
    <source>
        <dbReference type="ARBA" id="ARBA00022679"/>
    </source>
</evidence>
<keyword evidence="4" id="KW-0540">Nuclease</keyword>
<dbReference type="InterPro" id="IPR050951">
    <property type="entry name" value="Retrovirus_Pol_polyprotein"/>
</dbReference>
<dbReference type="InterPro" id="IPR043502">
    <property type="entry name" value="DNA/RNA_pol_sf"/>
</dbReference>
<feature type="compositionally biased region" description="Basic and acidic residues" evidence="8">
    <location>
        <begin position="439"/>
        <end position="448"/>
    </location>
</feature>
<dbReference type="PANTHER" id="PTHR37984:SF5">
    <property type="entry name" value="PROTEIN NYNRIN-LIKE"/>
    <property type="match status" value="1"/>
</dbReference>
<gene>
    <name evidence="10" type="ORF">QVD17_24928</name>
</gene>
<reference evidence="10" key="1">
    <citation type="journal article" date="2023" name="bioRxiv">
        <title>Improved chromosome-level genome assembly for marigold (Tagetes erecta).</title>
        <authorList>
            <person name="Jiang F."/>
            <person name="Yuan L."/>
            <person name="Wang S."/>
            <person name="Wang H."/>
            <person name="Xu D."/>
            <person name="Wang A."/>
            <person name="Fan W."/>
        </authorList>
    </citation>
    <scope>NUCLEOTIDE SEQUENCE</scope>
    <source>
        <strain evidence="10">WSJ</strain>
        <tissue evidence="10">Leaf</tissue>
    </source>
</reference>
<dbReference type="CDD" id="cd00303">
    <property type="entry name" value="retropepsin_like"/>
    <property type="match status" value="1"/>
</dbReference>
<dbReference type="Gene3D" id="3.30.70.270">
    <property type="match status" value="2"/>
</dbReference>
<dbReference type="Pfam" id="PF17917">
    <property type="entry name" value="RT_RNaseH"/>
    <property type="match status" value="1"/>
</dbReference>
<evidence type="ECO:0000256" key="4">
    <source>
        <dbReference type="ARBA" id="ARBA00022722"/>
    </source>
</evidence>
<dbReference type="GO" id="GO:0003964">
    <property type="term" value="F:RNA-directed DNA polymerase activity"/>
    <property type="evidence" value="ECO:0007669"/>
    <property type="project" value="UniProtKB-KW"/>
</dbReference>
<feature type="compositionally biased region" description="Acidic residues" evidence="8">
    <location>
        <begin position="449"/>
        <end position="460"/>
    </location>
</feature>
<dbReference type="PROSITE" id="PS50994">
    <property type="entry name" value="INTEGRASE"/>
    <property type="match status" value="1"/>
</dbReference>
<comment type="caution">
    <text evidence="10">The sequence shown here is derived from an EMBL/GenBank/DDBJ whole genome shotgun (WGS) entry which is preliminary data.</text>
</comment>
<dbReference type="CDD" id="cd01647">
    <property type="entry name" value="RT_LTR"/>
    <property type="match status" value="1"/>
</dbReference>
<keyword evidence="11" id="KW-1185">Reference proteome</keyword>
<dbReference type="InterPro" id="IPR000477">
    <property type="entry name" value="RT_dom"/>
</dbReference>
<evidence type="ECO:0000256" key="6">
    <source>
        <dbReference type="ARBA" id="ARBA00022801"/>
    </source>
</evidence>
<dbReference type="Gene3D" id="2.40.70.10">
    <property type="entry name" value="Acid Proteases"/>
    <property type="match status" value="1"/>
</dbReference>
<feature type="region of interest" description="Disordered" evidence="8">
    <location>
        <begin position="413"/>
        <end position="473"/>
    </location>
</feature>
<dbReference type="InterPro" id="IPR021109">
    <property type="entry name" value="Peptidase_aspartic_dom_sf"/>
</dbReference>
<dbReference type="GO" id="GO:0004519">
    <property type="term" value="F:endonuclease activity"/>
    <property type="evidence" value="ECO:0007669"/>
    <property type="project" value="UniProtKB-KW"/>
</dbReference>
<dbReference type="Gene3D" id="3.30.420.10">
    <property type="entry name" value="Ribonuclease H-like superfamily/Ribonuclease H"/>
    <property type="match status" value="1"/>
</dbReference>
<accession>A0AAD8KIF4</accession>
<evidence type="ECO:0000256" key="8">
    <source>
        <dbReference type="SAM" id="MobiDB-lite"/>
    </source>
</evidence>
<evidence type="ECO:0000256" key="3">
    <source>
        <dbReference type="ARBA" id="ARBA00022695"/>
    </source>
</evidence>
<organism evidence="10 11">
    <name type="scientific">Tagetes erecta</name>
    <name type="common">African marigold</name>
    <dbReference type="NCBI Taxonomy" id="13708"/>
    <lineage>
        <taxon>Eukaryota</taxon>
        <taxon>Viridiplantae</taxon>
        <taxon>Streptophyta</taxon>
        <taxon>Embryophyta</taxon>
        <taxon>Tracheophyta</taxon>
        <taxon>Spermatophyta</taxon>
        <taxon>Magnoliopsida</taxon>
        <taxon>eudicotyledons</taxon>
        <taxon>Gunneridae</taxon>
        <taxon>Pentapetalae</taxon>
        <taxon>asterids</taxon>
        <taxon>campanulids</taxon>
        <taxon>Asterales</taxon>
        <taxon>Asteraceae</taxon>
        <taxon>Asteroideae</taxon>
        <taxon>Heliantheae alliance</taxon>
        <taxon>Tageteae</taxon>
        <taxon>Tagetes</taxon>
    </lineage>
</organism>
<evidence type="ECO:0000256" key="5">
    <source>
        <dbReference type="ARBA" id="ARBA00022759"/>
    </source>
</evidence>
<feature type="compositionally biased region" description="Low complexity" evidence="8">
    <location>
        <begin position="219"/>
        <end position="233"/>
    </location>
</feature>
<keyword evidence="3" id="KW-0548">Nucleotidyltransferase</keyword>
<evidence type="ECO:0000259" key="9">
    <source>
        <dbReference type="PROSITE" id="PS50994"/>
    </source>
</evidence>
<evidence type="ECO:0000256" key="1">
    <source>
        <dbReference type="ARBA" id="ARBA00012493"/>
    </source>
</evidence>
<dbReference type="CDD" id="cd09274">
    <property type="entry name" value="RNase_HI_RT_Ty3"/>
    <property type="match status" value="1"/>
</dbReference>
<dbReference type="SUPFAM" id="SSF53098">
    <property type="entry name" value="Ribonuclease H-like"/>
    <property type="match status" value="1"/>
</dbReference>
<dbReference type="FunFam" id="3.30.70.270:FF:000020">
    <property type="entry name" value="Transposon Tf2-6 polyprotein-like Protein"/>
    <property type="match status" value="1"/>
</dbReference>
<keyword evidence="7" id="KW-0695">RNA-directed DNA polymerase</keyword>
<dbReference type="Gene3D" id="3.10.10.10">
    <property type="entry name" value="HIV Type 1 Reverse Transcriptase, subunit A, domain 1"/>
    <property type="match status" value="1"/>
</dbReference>
<dbReference type="Pfam" id="PF00665">
    <property type="entry name" value="rve"/>
    <property type="match status" value="1"/>
</dbReference>
<feature type="region of interest" description="Disordered" evidence="8">
    <location>
        <begin position="302"/>
        <end position="353"/>
    </location>
</feature>
<dbReference type="PANTHER" id="PTHR37984">
    <property type="entry name" value="PROTEIN CBG26694"/>
    <property type="match status" value="1"/>
</dbReference>
<dbReference type="Gene3D" id="1.10.340.70">
    <property type="match status" value="1"/>
</dbReference>
<dbReference type="EMBL" id="JAUHHV010000006">
    <property type="protein sequence ID" value="KAK1422063.1"/>
    <property type="molecule type" value="Genomic_DNA"/>
</dbReference>
<dbReference type="Pfam" id="PF13650">
    <property type="entry name" value="Asp_protease_2"/>
    <property type="match status" value="1"/>
</dbReference>
<evidence type="ECO:0000256" key="7">
    <source>
        <dbReference type="ARBA" id="ARBA00022918"/>
    </source>
</evidence>
<feature type="region of interest" description="Disordered" evidence="8">
    <location>
        <begin position="218"/>
        <end position="246"/>
    </location>
</feature>
<dbReference type="Pfam" id="PF03732">
    <property type="entry name" value="Retrotrans_gag"/>
    <property type="match status" value="1"/>
</dbReference>
<feature type="compositionally biased region" description="Basic and acidic residues" evidence="8">
    <location>
        <begin position="462"/>
        <end position="473"/>
    </location>
</feature>
<dbReference type="GO" id="GO:0003676">
    <property type="term" value="F:nucleic acid binding"/>
    <property type="evidence" value="ECO:0007669"/>
    <property type="project" value="InterPro"/>
</dbReference>
<dbReference type="GO" id="GO:0016787">
    <property type="term" value="F:hydrolase activity"/>
    <property type="evidence" value="ECO:0007669"/>
    <property type="project" value="UniProtKB-KW"/>
</dbReference>
<dbReference type="InterPro" id="IPR036397">
    <property type="entry name" value="RNaseH_sf"/>
</dbReference>
<feature type="compositionally biased region" description="Polar residues" evidence="8">
    <location>
        <begin position="340"/>
        <end position="352"/>
    </location>
</feature>
<dbReference type="InterPro" id="IPR001584">
    <property type="entry name" value="Integrase_cat-core"/>
</dbReference>
<keyword evidence="5" id="KW-0255">Endonuclease</keyword>
<dbReference type="Proteomes" id="UP001229421">
    <property type="component" value="Unassembled WGS sequence"/>
</dbReference>
<dbReference type="Pfam" id="PF17921">
    <property type="entry name" value="Integrase_H2C2"/>
    <property type="match status" value="1"/>
</dbReference>
<dbReference type="InterPro" id="IPR043128">
    <property type="entry name" value="Rev_trsase/Diguanyl_cyclase"/>
</dbReference>
<feature type="compositionally biased region" description="Polar residues" evidence="8">
    <location>
        <begin position="302"/>
        <end position="319"/>
    </location>
</feature>
<feature type="domain" description="Integrase catalytic" evidence="9">
    <location>
        <begin position="1487"/>
        <end position="1650"/>
    </location>
</feature>
<protein>
    <recommendedName>
        <fullName evidence="1">RNA-directed DNA polymerase</fullName>
        <ecNumber evidence="1">2.7.7.49</ecNumber>
    </recommendedName>
</protein>
<dbReference type="SUPFAM" id="SSF56672">
    <property type="entry name" value="DNA/RNA polymerases"/>
    <property type="match status" value="1"/>
</dbReference>
<keyword evidence="6" id="KW-0378">Hydrolase</keyword>
<evidence type="ECO:0000313" key="11">
    <source>
        <dbReference type="Proteomes" id="UP001229421"/>
    </source>
</evidence>
<dbReference type="InterPro" id="IPR005162">
    <property type="entry name" value="Retrotrans_gag_dom"/>
</dbReference>
<dbReference type="InterPro" id="IPR041373">
    <property type="entry name" value="RT_RNaseH"/>
</dbReference>
<sequence length="1797" mass="204744">MGDNAANPPRRTVHQQASEGVFGARSPIAHGALTNTNTWQIPSHVMSTISNVTQFHGLEDEDAQSHLSRFTRICNTFNISNVTVNAIYLRLFPFTLQGRALTWFESQPHDSITTWEQLSEKFLSKYYPPSKAARLRNQIHSFKMDPDEAYYMAYERFQNLLAKCPNHGLTEWALVEKFFNGLTPAKQEMFNTSAGGHVMEKKTREECEDLFQSFALTDQQSSSAARSTSQNTTGTRGMYHVKSSESTTDPQVIAALATLTKEMKEIKMGMTKCEYCRGNHDTSVCPTMEHEQVDFVGNMNQNRNSNSGYGNTYNQNWKNHPNFGWRSGGNGNPPGFQPRAEQNQGQASGSGNDTKEIKDILATQTQLLTQLISKDQETQNRLREHDTILKNQQSAFLDLQRVVGDMARRMEERPMGSFSGGTEMNPKATLKAVTTRSGKGGEKERPPVEEEEPVDEEIEMESPGKVEEKKDSTTEILGEKVQGKKDGETKKAPVDLRHVPYPARLMQDKYVKEFGSFLEMFKQLKINLPFIEAIQHMPKYAKFLKDLLSNRKKLESLSNVELNERCSAVVQNNLPEKLEDPGIFTIPCLFGGSSVKHALADLGASINLMPYSMFVRLGLKEMSPTRMSISLADRSIKYPVGIVENVLVKVDKFVFPADFVILDMEADERVPLILGRSFLRTAKTIIHVFEGRITLRVGDESVTFDVMKSMKNSNGQDDAVYFIDTIFSQMDRCINYVCGTDLLNEPGMIEEDPEDALEGEVKMVNESVEPQVLGKERVDPFPNFLTTNIPEIPEISDACRFVEEEKPFIEEPPVLELKELPSHLEYAFLDGVAGLPVIISSKLSLSEKTKLISVLMENKQAIAWKLSDIKGISPSFCTHRILMEEDHKTVVQPQRRVNPNVAEVVKKEVLKLLDSGLIYPISDSPWVSPVQVVPKKGGMTVVKNENDELIPTRPVTGWRVCIDYRRLNDATRKDHFPLPFIDQMLERLSGQQFYCFLDGFSGYFQIPIAPEDQEKTTFTCSQGTFAYRRMPFGLCNAPATFQRCMVAIFQDMMERSMEVFMDDFSVFGNSFDHCLGNLDRMMKRCIETKLMLNWEKCHFMVTEGIVLGHKISRSGIEVDRAKIETISKLPPPTSVKSVRSFLGHAGFYRRFIKDFSKITRPMTRLLEKDIVFEFDEECLKSFEFLKEKLVEAPILVAPDWNLPFELMCDASDYAVGAVLGQRKDKHFHPIYYASKMLNDAQENYTTTEKELLAVVYAFEKFRSYLVLSKTVVFTDHSALKYLFAKKDAKPRLIRWILLLSEFDIEIKDKKGAENLAADHLSRLEDPDRETMNEDNIGDTFPHESLLRIEVESDGEFVNYMKAEEQGLPWFSDIANYLASGVVAKGMTSQQRKRFFAEVSYYIWDSPYLFRVGADQILRRCVSREEGVEILRHCHEGLTGGHHGSSYTTKKVFDSGFYWPMIFKDAHDFVRRCDACQRTGNISAKNEMLQNPIQVCEVFDVWGIDFMGPFPSSKGNRYILMAIDYVSKWVEAQALATNDARVVVAFLKKLFSRFGTPKALISDRGTHFCNSQMEKAMAKYGVNHRLSTAYHPQTNGQVENANRGVKRILEKTVGKNRKDWSDKLDDALWAFRTAYKTPIGTTPFRMVYGKACHLPVELEHKAFWALKTVHLDLPKATRNRFHQLHELEELRDEAYARSWSYKERTKALHDSRLRNVKEFKCGDKVLVFNSRLKLFAGKLKSKWSGPYTVKEVFPYGTIEIENENGESWKVNGHRLKIYIGGPTNATEEEELLEPTKTD</sequence>
<dbReference type="EC" id="2.7.7.49" evidence="1"/>
<keyword evidence="2" id="KW-0808">Transferase</keyword>
<dbReference type="InterPro" id="IPR041588">
    <property type="entry name" value="Integrase_H2C2"/>
</dbReference>
<name>A0AAD8KIF4_TARER</name>
<proteinExistence type="predicted"/>
<dbReference type="InterPro" id="IPR012337">
    <property type="entry name" value="RNaseH-like_sf"/>
</dbReference>
<evidence type="ECO:0000313" key="10">
    <source>
        <dbReference type="EMBL" id="KAK1422063.1"/>
    </source>
</evidence>